<dbReference type="PANTHER" id="PTHR33085:SF41">
    <property type="entry name" value="OS12G0624400 PROTEIN"/>
    <property type="match status" value="1"/>
</dbReference>
<dbReference type="EMBL" id="PQIB02000004">
    <property type="protein sequence ID" value="RLN22607.1"/>
    <property type="molecule type" value="Genomic_DNA"/>
</dbReference>
<dbReference type="Pfam" id="PF07893">
    <property type="entry name" value="DUF1668"/>
    <property type="match status" value="2"/>
</dbReference>
<keyword evidence="4" id="KW-1185">Reference proteome</keyword>
<feature type="coiled-coil region" evidence="1">
    <location>
        <begin position="249"/>
        <end position="318"/>
    </location>
</feature>
<reference evidence="4" key="1">
    <citation type="journal article" date="2019" name="Nat. Commun.">
        <title>The genome of broomcorn millet.</title>
        <authorList>
            <person name="Zou C."/>
            <person name="Miki D."/>
            <person name="Li D."/>
            <person name="Tang Q."/>
            <person name="Xiao L."/>
            <person name="Rajput S."/>
            <person name="Deng P."/>
            <person name="Jia W."/>
            <person name="Huang R."/>
            <person name="Zhang M."/>
            <person name="Sun Y."/>
            <person name="Hu J."/>
            <person name="Fu X."/>
            <person name="Schnable P.S."/>
            <person name="Li F."/>
            <person name="Zhang H."/>
            <person name="Feng B."/>
            <person name="Zhu X."/>
            <person name="Liu R."/>
            <person name="Schnable J.C."/>
            <person name="Zhu J.-K."/>
            <person name="Zhang H."/>
        </authorList>
    </citation>
    <scope>NUCLEOTIDE SEQUENCE [LARGE SCALE GENOMIC DNA]</scope>
</reference>
<comment type="caution">
    <text evidence="3">The sequence shown here is derived from an EMBL/GenBank/DDBJ whole genome shotgun (WGS) entry which is preliminary data.</text>
</comment>
<dbReference type="PANTHER" id="PTHR33085">
    <property type="entry name" value="OS12G0113100 PROTEIN-RELATED"/>
    <property type="match status" value="1"/>
</dbReference>
<protein>
    <submittedName>
        <fullName evidence="3">Uncharacterized protein</fullName>
    </submittedName>
</protein>
<organism evidence="3 4">
    <name type="scientific">Panicum miliaceum</name>
    <name type="common">Proso millet</name>
    <name type="synonym">Broomcorn millet</name>
    <dbReference type="NCBI Taxonomy" id="4540"/>
    <lineage>
        <taxon>Eukaryota</taxon>
        <taxon>Viridiplantae</taxon>
        <taxon>Streptophyta</taxon>
        <taxon>Embryophyta</taxon>
        <taxon>Tracheophyta</taxon>
        <taxon>Spermatophyta</taxon>
        <taxon>Magnoliopsida</taxon>
        <taxon>Liliopsida</taxon>
        <taxon>Poales</taxon>
        <taxon>Poaceae</taxon>
        <taxon>PACMAD clade</taxon>
        <taxon>Panicoideae</taxon>
        <taxon>Panicodae</taxon>
        <taxon>Paniceae</taxon>
        <taxon>Panicinae</taxon>
        <taxon>Panicum</taxon>
        <taxon>Panicum sect. Panicum</taxon>
    </lineage>
</organism>
<dbReference type="InterPro" id="IPR012871">
    <property type="entry name" value="DUF1668_ORYSA"/>
</dbReference>
<accession>A0A3L6SM56</accession>
<dbReference type="Proteomes" id="UP000275267">
    <property type="component" value="Unassembled WGS sequence"/>
</dbReference>
<evidence type="ECO:0000313" key="4">
    <source>
        <dbReference type="Proteomes" id="UP000275267"/>
    </source>
</evidence>
<evidence type="ECO:0000313" key="3">
    <source>
        <dbReference type="EMBL" id="RLN22607.1"/>
    </source>
</evidence>
<proteinExistence type="predicted"/>
<evidence type="ECO:0000256" key="1">
    <source>
        <dbReference type="SAM" id="Coils"/>
    </source>
</evidence>
<evidence type="ECO:0000256" key="2">
    <source>
        <dbReference type="SAM" id="MobiDB-lite"/>
    </source>
</evidence>
<dbReference type="AlphaFoldDB" id="A0A3L6SM56"/>
<dbReference type="STRING" id="4540.A0A3L6SM56"/>
<dbReference type="OrthoDB" id="10554839at2759"/>
<keyword evidence="1" id="KW-0175">Coiled coil</keyword>
<sequence>MSKRREEQGQGQGQGTGKSLQKQKHFYLVLDDWAKGFSIHKIDTANPHLGDPPVLRLVAPVPHCPMIFVALGSNIFTVSNQHRGTLVYDTETAALATGPCLPDPLLDGVNKFVFAADKLHCEWRYHGEWRLPFKHEGFFDSDLDAWVGLHRDGGICSCQVISHSSTSAMQPDWKMAKDKLWSRDKVDEGLNIVFNSFLILELPSLRTQNSSIVKKRLEESTADKYSLLSIERHENCETKKELAGSQKKIEELLTEVQDGRVNIAELEESVKRLEQDGTAKEALLLTEKQAHEATKKTLGEAQERNEELLRKIHDNDKNILQLQFTIQRLEETTVANENLLLREREQNDATTKANIESQEKYEELLKKFVDVDRKIDLLQGTIERFGENTTTKDALLLSERHEKDAIKKALTEADEKNEELLMKVEDANGKIEHLQTMINNLEDNIAAKDVSLEAATKENDTIRKSLAEAQERNDELLKKISDNEYRIHLLQDTVQKLVSPFSMYLSGIAIC</sequence>
<name>A0A3L6SM56_PANMI</name>
<feature type="region of interest" description="Disordered" evidence="2">
    <location>
        <begin position="1"/>
        <end position="20"/>
    </location>
</feature>
<gene>
    <name evidence="3" type="ORF">C2845_PM07G20910</name>
</gene>
<feature type="coiled-coil region" evidence="1">
    <location>
        <begin position="403"/>
        <end position="486"/>
    </location>
</feature>